<feature type="compositionally biased region" description="Polar residues" evidence="7">
    <location>
        <begin position="140"/>
        <end position="149"/>
    </location>
</feature>
<evidence type="ECO:0000256" key="2">
    <source>
        <dbReference type="ARBA" id="ARBA00022737"/>
    </source>
</evidence>
<sequence length="630" mass="69563">MADRVNSDIQTSQRTHHDDVSKDSEIQFACFNDSDSSIEDSAKVLNGADHQKNTKSAMKSDLRACYGVVSNVSRYKLMSPSKLPISRSPCLTIPPGLSPSSLLDSPILLSNMKVEPSPTTGSLVKLHIMQESVATATLLSTTDRSNSSTCDERNNINSESRVHDRSRLRSELSSLGHLASAGSNFQQYEPFAEIQDQGQQKSFASSPSVRSEQAATSSHDLDLSVAAPNPAVDMFTSSDLLPGDIDSGKLKQSEGFVIEGQASELDHKEANPSIIGEKSSEDGYNWRKYGQKHVKGCEFPRNYYKCTYPNCQVKKLLERSHDGKITEIIYKGRHDHPKPQPKRRFAVGTLLSIHEENLEKFSSLTSPEDKISDAHGQTSYRGESDAIPELPPVTASDDEHDDDDNNDDIDPESKRRKQESGDVDVIPLVTPAREPRVVVQTISEVDILDDGYRWRKYGQKVVKGNPNPRSYYKCTNAGCPVRKHVERASHDPKAVITTYEGKHNHDVPTARTSSHDTAGPSTYMTSMEANRFEETDAISLDLGVGIRLSPEDGYNEKPQTMAAVHEQTQIHIASSDCGKTIQATPVSAYFVVNQYGIRKKENESFSFETPPLNLSSNPYSQNIGSLLMGP</sequence>
<dbReference type="PANTHER" id="PTHR31221:SF193">
    <property type="entry name" value="WRKY TRANSCRIPTION FACTOR PROTEIN 1-RELATED"/>
    <property type="match status" value="1"/>
</dbReference>
<dbReference type="SUPFAM" id="SSF118290">
    <property type="entry name" value="WRKY DNA-binding domain"/>
    <property type="match status" value="2"/>
</dbReference>
<keyword evidence="2" id="KW-0677">Repeat</keyword>
<feature type="region of interest" description="Disordered" evidence="7">
    <location>
        <begin position="140"/>
        <end position="165"/>
    </location>
</feature>
<dbReference type="GO" id="GO:0005634">
    <property type="term" value="C:nucleus"/>
    <property type="evidence" value="ECO:0007669"/>
    <property type="project" value="UniProtKB-SubCell"/>
</dbReference>
<dbReference type="PANTHER" id="PTHR31221">
    <property type="entry name" value="WRKY TRANSCRIPTION FACTOR PROTEIN 1-RELATED"/>
    <property type="match status" value="1"/>
</dbReference>
<evidence type="ECO:0000256" key="7">
    <source>
        <dbReference type="SAM" id="MobiDB-lite"/>
    </source>
</evidence>
<evidence type="ECO:0000259" key="8">
    <source>
        <dbReference type="PROSITE" id="PS50811"/>
    </source>
</evidence>
<dbReference type="EMBL" id="CM018049">
    <property type="protein sequence ID" value="KAA8519184.1"/>
    <property type="molecule type" value="Genomic_DNA"/>
</dbReference>
<keyword evidence="3" id="KW-0805">Transcription regulation</keyword>
<dbReference type="GO" id="GO:0043565">
    <property type="term" value="F:sequence-specific DNA binding"/>
    <property type="evidence" value="ECO:0007669"/>
    <property type="project" value="InterPro"/>
</dbReference>
<name>A0A5J4ZMZ1_9ASTE</name>
<dbReference type="AlphaFoldDB" id="A0A5J4ZMZ1"/>
<feature type="domain" description="WRKY" evidence="8">
    <location>
        <begin position="281"/>
        <end position="339"/>
    </location>
</feature>
<dbReference type="Pfam" id="PF03106">
    <property type="entry name" value="WRKY"/>
    <property type="match status" value="2"/>
</dbReference>
<feature type="region of interest" description="Disordered" evidence="7">
    <location>
        <begin position="194"/>
        <end position="223"/>
    </location>
</feature>
<dbReference type="InterPro" id="IPR003657">
    <property type="entry name" value="WRKY_dom"/>
</dbReference>
<keyword evidence="4" id="KW-0238">DNA-binding</keyword>
<evidence type="ECO:0000313" key="10">
    <source>
        <dbReference type="Proteomes" id="UP000325577"/>
    </source>
</evidence>
<keyword evidence="10" id="KW-1185">Reference proteome</keyword>
<accession>A0A5J4ZMZ1</accession>
<evidence type="ECO:0000256" key="5">
    <source>
        <dbReference type="ARBA" id="ARBA00023163"/>
    </source>
</evidence>
<dbReference type="OrthoDB" id="771494at2759"/>
<dbReference type="Gene3D" id="2.20.25.80">
    <property type="entry name" value="WRKY domain"/>
    <property type="match status" value="2"/>
</dbReference>
<dbReference type="SMART" id="SM00774">
    <property type="entry name" value="WRKY"/>
    <property type="match status" value="2"/>
</dbReference>
<dbReference type="GO" id="GO:0003700">
    <property type="term" value="F:DNA-binding transcription factor activity"/>
    <property type="evidence" value="ECO:0007669"/>
    <property type="project" value="InterPro"/>
</dbReference>
<feature type="compositionally biased region" description="Acidic residues" evidence="7">
    <location>
        <begin position="396"/>
        <end position="410"/>
    </location>
</feature>
<feature type="region of interest" description="Disordered" evidence="7">
    <location>
        <begin position="361"/>
        <end position="425"/>
    </location>
</feature>
<keyword evidence="6" id="KW-0539">Nucleus</keyword>
<dbReference type="InterPro" id="IPR036576">
    <property type="entry name" value="WRKY_dom_sf"/>
</dbReference>
<evidence type="ECO:0000256" key="1">
    <source>
        <dbReference type="ARBA" id="ARBA00004123"/>
    </source>
</evidence>
<dbReference type="PROSITE" id="PS50811">
    <property type="entry name" value="WRKY"/>
    <property type="match status" value="2"/>
</dbReference>
<dbReference type="Proteomes" id="UP000325577">
    <property type="component" value="Linkage Group LG6"/>
</dbReference>
<dbReference type="FunFam" id="2.20.25.80:FF:000001">
    <property type="entry name" value="WRKY transcription factor 33"/>
    <property type="match status" value="1"/>
</dbReference>
<feature type="region of interest" description="Disordered" evidence="7">
    <location>
        <begin position="1"/>
        <end position="20"/>
    </location>
</feature>
<dbReference type="InterPro" id="IPR044810">
    <property type="entry name" value="WRKY_plant"/>
</dbReference>
<evidence type="ECO:0000313" key="9">
    <source>
        <dbReference type="EMBL" id="KAA8519184.1"/>
    </source>
</evidence>
<comment type="subcellular location">
    <subcellularLocation>
        <location evidence="1">Nucleus</location>
    </subcellularLocation>
</comment>
<proteinExistence type="predicted"/>
<evidence type="ECO:0000256" key="6">
    <source>
        <dbReference type="ARBA" id="ARBA00023242"/>
    </source>
</evidence>
<protein>
    <recommendedName>
        <fullName evidence="8">WRKY domain-containing protein</fullName>
    </recommendedName>
</protein>
<dbReference type="FunFam" id="2.20.25.80:FF:000006">
    <property type="entry name" value="WRKY transcription factor"/>
    <property type="match status" value="1"/>
</dbReference>
<evidence type="ECO:0000256" key="3">
    <source>
        <dbReference type="ARBA" id="ARBA00023015"/>
    </source>
</evidence>
<feature type="compositionally biased region" description="Basic and acidic residues" evidence="7">
    <location>
        <begin position="150"/>
        <end position="165"/>
    </location>
</feature>
<evidence type="ECO:0000256" key="4">
    <source>
        <dbReference type="ARBA" id="ARBA00023125"/>
    </source>
</evidence>
<reference evidence="9 10" key="1">
    <citation type="submission" date="2019-09" db="EMBL/GenBank/DDBJ databases">
        <title>A chromosome-level genome assembly of the Chinese tupelo Nyssa sinensis.</title>
        <authorList>
            <person name="Yang X."/>
            <person name="Kang M."/>
            <person name="Yang Y."/>
            <person name="Xiong H."/>
            <person name="Wang M."/>
            <person name="Zhang Z."/>
            <person name="Wang Z."/>
            <person name="Wu H."/>
            <person name="Ma T."/>
            <person name="Liu J."/>
            <person name="Xi Z."/>
        </authorList>
    </citation>
    <scope>NUCLEOTIDE SEQUENCE [LARGE SCALE GENOMIC DNA]</scope>
    <source>
        <strain evidence="9">J267</strain>
        <tissue evidence="9">Leaf</tissue>
    </source>
</reference>
<keyword evidence="5" id="KW-0804">Transcription</keyword>
<organism evidence="9 10">
    <name type="scientific">Nyssa sinensis</name>
    <dbReference type="NCBI Taxonomy" id="561372"/>
    <lineage>
        <taxon>Eukaryota</taxon>
        <taxon>Viridiplantae</taxon>
        <taxon>Streptophyta</taxon>
        <taxon>Embryophyta</taxon>
        <taxon>Tracheophyta</taxon>
        <taxon>Spermatophyta</taxon>
        <taxon>Magnoliopsida</taxon>
        <taxon>eudicotyledons</taxon>
        <taxon>Gunneridae</taxon>
        <taxon>Pentapetalae</taxon>
        <taxon>asterids</taxon>
        <taxon>Cornales</taxon>
        <taxon>Nyssaceae</taxon>
        <taxon>Nyssa</taxon>
    </lineage>
</organism>
<feature type="domain" description="WRKY" evidence="8">
    <location>
        <begin position="443"/>
        <end position="508"/>
    </location>
</feature>
<gene>
    <name evidence="9" type="ORF">F0562_013440</name>
</gene>
<feature type="compositionally biased region" description="Polar residues" evidence="7">
    <location>
        <begin position="196"/>
        <end position="218"/>
    </location>
</feature>